<dbReference type="PANTHER" id="PTHR42781">
    <property type="entry name" value="SPERMIDINE/PUTRESCINE IMPORT ATP-BINDING PROTEIN POTA"/>
    <property type="match status" value="1"/>
</dbReference>
<evidence type="ECO:0000313" key="6">
    <source>
        <dbReference type="Proteomes" id="UP000295188"/>
    </source>
</evidence>
<dbReference type="InterPro" id="IPR027417">
    <property type="entry name" value="P-loop_NTPase"/>
</dbReference>
<dbReference type="InterPro" id="IPR017871">
    <property type="entry name" value="ABC_transporter-like_CS"/>
</dbReference>
<dbReference type="SUPFAM" id="SSF52540">
    <property type="entry name" value="P-loop containing nucleoside triphosphate hydrolases"/>
    <property type="match status" value="1"/>
</dbReference>
<dbReference type="PROSITE" id="PS51257">
    <property type="entry name" value="PROKAR_LIPOPROTEIN"/>
    <property type="match status" value="1"/>
</dbReference>
<gene>
    <name evidence="5" type="ORF">EDC37_10972</name>
</gene>
<comment type="caution">
    <text evidence="5">The sequence shown here is derived from an EMBL/GenBank/DDBJ whole genome shotgun (WGS) entry which is preliminary data.</text>
</comment>
<evidence type="ECO:0000256" key="3">
    <source>
        <dbReference type="ARBA" id="ARBA00022840"/>
    </source>
</evidence>
<keyword evidence="1" id="KW-0813">Transport</keyword>
<evidence type="ECO:0000259" key="4">
    <source>
        <dbReference type="PROSITE" id="PS50893"/>
    </source>
</evidence>
<dbReference type="SMART" id="SM00382">
    <property type="entry name" value="AAA"/>
    <property type="match status" value="1"/>
</dbReference>
<dbReference type="GO" id="GO:0016887">
    <property type="term" value="F:ATP hydrolysis activity"/>
    <property type="evidence" value="ECO:0007669"/>
    <property type="project" value="InterPro"/>
</dbReference>
<evidence type="ECO:0000256" key="1">
    <source>
        <dbReference type="ARBA" id="ARBA00022448"/>
    </source>
</evidence>
<protein>
    <submittedName>
        <fullName evidence="5">Molybdate transport system ATP-binding protein</fullName>
    </submittedName>
</protein>
<dbReference type="GO" id="GO:0005524">
    <property type="term" value="F:ATP binding"/>
    <property type="evidence" value="ECO:0007669"/>
    <property type="project" value="UniProtKB-KW"/>
</dbReference>
<dbReference type="RefSeq" id="WP_196589953.1">
    <property type="nucleotide sequence ID" value="NZ_SMAA01000009.1"/>
</dbReference>
<keyword evidence="6" id="KW-1185">Reference proteome</keyword>
<accession>A0A4R3K705</accession>
<dbReference type="PANTHER" id="PTHR42781:SF4">
    <property type="entry name" value="SPERMIDINE_PUTRESCINE IMPORT ATP-BINDING PROTEIN POTA"/>
    <property type="match status" value="1"/>
</dbReference>
<dbReference type="Pfam" id="PF00005">
    <property type="entry name" value="ABC_tran"/>
    <property type="match status" value="1"/>
</dbReference>
<keyword evidence="3 5" id="KW-0067">ATP-binding</keyword>
<dbReference type="Proteomes" id="UP000295188">
    <property type="component" value="Unassembled WGS sequence"/>
</dbReference>
<proteinExistence type="predicted"/>
<dbReference type="PROSITE" id="PS50893">
    <property type="entry name" value="ABC_TRANSPORTER_2"/>
    <property type="match status" value="1"/>
</dbReference>
<dbReference type="AlphaFoldDB" id="A0A4R3K705"/>
<dbReference type="EMBL" id="SMAA01000009">
    <property type="protein sequence ID" value="TCS78714.1"/>
    <property type="molecule type" value="Genomic_DNA"/>
</dbReference>
<feature type="domain" description="ABC transporter" evidence="4">
    <location>
        <begin position="2"/>
        <end position="232"/>
    </location>
</feature>
<name>A0A4R3K705_9FIRM</name>
<dbReference type="Gene3D" id="3.40.50.300">
    <property type="entry name" value="P-loop containing nucleotide triphosphate hydrolases"/>
    <property type="match status" value="1"/>
</dbReference>
<reference evidence="5 6" key="1">
    <citation type="submission" date="2019-03" db="EMBL/GenBank/DDBJ databases">
        <title>Genomic Encyclopedia of Type Strains, Phase IV (KMG-IV): sequencing the most valuable type-strain genomes for metagenomic binning, comparative biology and taxonomic classification.</title>
        <authorList>
            <person name="Goeker M."/>
        </authorList>
    </citation>
    <scope>NUCLEOTIDE SEQUENCE [LARGE SCALE GENOMIC DNA]</scope>
    <source>
        <strain evidence="5 6">DSM 20467</strain>
    </source>
</reference>
<dbReference type="InterPro" id="IPR003593">
    <property type="entry name" value="AAA+_ATPase"/>
</dbReference>
<sequence length="349" mass="40043">MTLKVNIKKQLNAFLLNVNFTVENGTFAILGASGCGKSMTLKCIAGVEKPDSGHIELDGKVFFDSDKRIDLPPQKRHAGYLFQNYALFPNMTVWENIAFVIEGNKEYKDELTQENIVRFHLRGLENDYPCSLSGGQQQRVAFARILAAQSKLLMLDEPFSALDSYLKWQLELELGELLDKYNKTTLFVSHNRDEVYRLCSRIAVMNNGEIEAISDKHGIFEDPQTLTAAILTGCKNNSRAHKVNAHSLYAEDWQLQLSVNQQIPDDLSYVGFRAHFFEPKSTQQQVMNCFRAQVLKVIEDTFSYIIMVRPYGTEGRPLRWELDKAEWLRLREKPLFLTIPENKLILLKK</sequence>
<keyword evidence="2" id="KW-0547">Nucleotide-binding</keyword>
<organism evidence="5 6">
    <name type="scientific">Pectinatus cerevisiiphilus</name>
    <dbReference type="NCBI Taxonomy" id="86956"/>
    <lineage>
        <taxon>Bacteria</taxon>
        <taxon>Bacillati</taxon>
        <taxon>Bacillota</taxon>
        <taxon>Negativicutes</taxon>
        <taxon>Selenomonadales</taxon>
        <taxon>Selenomonadaceae</taxon>
        <taxon>Pectinatus</taxon>
    </lineage>
</organism>
<evidence type="ECO:0000256" key="2">
    <source>
        <dbReference type="ARBA" id="ARBA00022741"/>
    </source>
</evidence>
<dbReference type="PROSITE" id="PS00211">
    <property type="entry name" value="ABC_TRANSPORTER_1"/>
    <property type="match status" value="1"/>
</dbReference>
<dbReference type="InterPro" id="IPR003439">
    <property type="entry name" value="ABC_transporter-like_ATP-bd"/>
</dbReference>
<dbReference type="InterPro" id="IPR050093">
    <property type="entry name" value="ABC_SmlMolc_Importer"/>
</dbReference>
<evidence type="ECO:0000313" key="5">
    <source>
        <dbReference type="EMBL" id="TCS78714.1"/>
    </source>
</evidence>